<evidence type="ECO:0000313" key="9">
    <source>
        <dbReference type="EMBL" id="CAB4599069.1"/>
    </source>
</evidence>
<dbReference type="EMBL" id="CAFBNM010000009">
    <property type="protein sequence ID" value="CAB4957948.1"/>
    <property type="molecule type" value="Genomic_DNA"/>
</dbReference>
<comment type="similarity">
    <text evidence="6">Belongs to the fluoride channel Fluc/FEX (TC 1.A.43) family.</text>
</comment>
<sequence>MKSLLLVAIGGIAGTLVRFALSLVIPNDRTGTLAANLIGVALASALLVLMERRDTPELRHLLLPGFCAGMTTFSAVTVQVFEPASGGALFLAANIFLSLLVVIIVLPISRKFIPVHN</sequence>
<dbReference type="GO" id="GO:0005886">
    <property type="term" value="C:plasma membrane"/>
    <property type="evidence" value="ECO:0007669"/>
    <property type="project" value="UniProtKB-SubCell"/>
</dbReference>
<keyword evidence="5 8" id="KW-0472">Membrane</keyword>
<dbReference type="Pfam" id="PF02537">
    <property type="entry name" value="CRCB"/>
    <property type="match status" value="1"/>
</dbReference>
<dbReference type="InterPro" id="IPR003691">
    <property type="entry name" value="FluC"/>
</dbReference>
<reference evidence="10" key="1">
    <citation type="submission" date="2020-05" db="EMBL/GenBank/DDBJ databases">
        <authorList>
            <person name="Chiriac C."/>
            <person name="Salcher M."/>
            <person name="Ghai R."/>
            <person name="Kavagutti S V."/>
        </authorList>
    </citation>
    <scope>NUCLEOTIDE SEQUENCE</scope>
</reference>
<evidence type="ECO:0000313" key="16">
    <source>
        <dbReference type="EMBL" id="CAB4974886.1"/>
    </source>
</evidence>
<dbReference type="EMBL" id="CAFBPO010000010">
    <property type="protein sequence ID" value="CAB5023182.1"/>
    <property type="molecule type" value="Genomic_DNA"/>
</dbReference>
<comment type="subcellular location">
    <subcellularLocation>
        <location evidence="1">Cell membrane</location>
        <topology evidence="1">Multi-pass membrane protein</topology>
    </subcellularLocation>
</comment>
<evidence type="ECO:0000313" key="17">
    <source>
        <dbReference type="EMBL" id="CAB5023182.1"/>
    </source>
</evidence>
<dbReference type="EMBL" id="CAFAAN010000008">
    <property type="protein sequence ID" value="CAB4806681.1"/>
    <property type="molecule type" value="Genomic_DNA"/>
</dbReference>
<dbReference type="AlphaFoldDB" id="A0A6J6LYP6"/>
<evidence type="ECO:0000313" key="15">
    <source>
        <dbReference type="EMBL" id="CAB4957948.1"/>
    </source>
</evidence>
<feature type="transmembrane region" description="Helical" evidence="8">
    <location>
        <begin position="87"/>
        <end position="108"/>
    </location>
</feature>
<evidence type="ECO:0000256" key="1">
    <source>
        <dbReference type="ARBA" id="ARBA00004651"/>
    </source>
</evidence>
<dbReference type="EMBL" id="CAEZUM010000028">
    <property type="protein sequence ID" value="CAB4599069.1"/>
    <property type="molecule type" value="Genomic_DNA"/>
</dbReference>
<evidence type="ECO:0000313" key="13">
    <source>
        <dbReference type="EMBL" id="CAB4806681.1"/>
    </source>
</evidence>
<evidence type="ECO:0000256" key="3">
    <source>
        <dbReference type="ARBA" id="ARBA00022692"/>
    </source>
</evidence>
<evidence type="ECO:0000313" key="11">
    <source>
        <dbReference type="EMBL" id="CAB4727108.1"/>
    </source>
</evidence>
<organism evidence="10">
    <name type="scientific">freshwater metagenome</name>
    <dbReference type="NCBI Taxonomy" id="449393"/>
    <lineage>
        <taxon>unclassified sequences</taxon>
        <taxon>metagenomes</taxon>
        <taxon>ecological metagenomes</taxon>
    </lineage>
</organism>
<evidence type="ECO:0000313" key="10">
    <source>
        <dbReference type="EMBL" id="CAB4665624.1"/>
    </source>
</evidence>
<evidence type="ECO:0000313" key="18">
    <source>
        <dbReference type="EMBL" id="CAB5075041.1"/>
    </source>
</evidence>
<dbReference type="EMBL" id="CAFBQY010000013">
    <property type="protein sequence ID" value="CAB5075041.1"/>
    <property type="molecule type" value="Genomic_DNA"/>
</dbReference>
<dbReference type="EMBL" id="CAEZYT010000002">
    <property type="protein sequence ID" value="CAB4727108.1"/>
    <property type="molecule type" value="Genomic_DNA"/>
</dbReference>
<accession>A0A6J6LYP6</accession>
<dbReference type="EMBL" id="CAFBOO010000001">
    <property type="protein sequence ID" value="CAB4974886.1"/>
    <property type="molecule type" value="Genomic_DNA"/>
</dbReference>
<evidence type="ECO:0000313" key="12">
    <source>
        <dbReference type="EMBL" id="CAB4755551.1"/>
    </source>
</evidence>
<name>A0A6J6LYP6_9ZZZZ</name>
<feature type="transmembrane region" description="Helical" evidence="8">
    <location>
        <begin position="61"/>
        <end position="81"/>
    </location>
</feature>
<gene>
    <name evidence="9" type="ORF">UFOPK1824_00564</name>
    <name evidence="10" type="ORF">UFOPK2340_00107</name>
    <name evidence="11" type="ORF">UFOPK2772_00069</name>
    <name evidence="12" type="ORF">UFOPK2850_00738</name>
    <name evidence="13" type="ORF">UFOPK3027_01020</name>
    <name evidence="14" type="ORF">UFOPK3256_00718</name>
    <name evidence="15" type="ORF">UFOPK3827_01032</name>
    <name evidence="16" type="ORF">UFOPK3982_00022</name>
    <name evidence="17" type="ORF">UFOPK4120_00982</name>
    <name evidence="18" type="ORF">UFOPK4404_01156</name>
</gene>
<evidence type="ECO:0000256" key="4">
    <source>
        <dbReference type="ARBA" id="ARBA00022989"/>
    </source>
</evidence>
<keyword evidence="2" id="KW-1003">Cell membrane</keyword>
<protein>
    <submittedName>
        <fullName evidence="10">Unannotated protein</fullName>
    </submittedName>
</protein>
<evidence type="ECO:0000256" key="5">
    <source>
        <dbReference type="ARBA" id="ARBA00023136"/>
    </source>
</evidence>
<dbReference type="EMBL" id="CAFAZW010000008">
    <property type="protein sequence ID" value="CAB4841937.1"/>
    <property type="molecule type" value="Genomic_DNA"/>
</dbReference>
<dbReference type="EMBL" id="CAEZXC010000003">
    <property type="protein sequence ID" value="CAB4665624.1"/>
    <property type="molecule type" value="Genomic_DNA"/>
</dbReference>
<dbReference type="EMBL" id="CAEZZH010000007">
    <property type="protein sequence ID" value="CAB4755551.1"/>
    <property type="molecule type" value="Genomic_DNA"/>
</dbReference>
<comment type="catalytic activity">
    <reaction evidence="7">
        <text>fluoride(in) = fluoride(out)</text>
        <dbReference type="Rhea" id="RHEA:76159"/>
        <dbReference type="ChEBI" id="CHEBI:17051"/>
    </reaction>
    <physiologicalReaction direction="left-to-right" evidence="7">
        <dbReference type="Rhea" id="RHEA:76160"/>
    </physiologicalReaction>
</comment>
<keyword evidence="3 8" id="KW-0812">Transmembrane</keyword>
<evidence type="ECO:0000313" key="14">
    <source>
        <dbReference type="EMBL" id="CAB4841937.1"/>
    </source>
</evidence>
<evidence type="ECO:0000256" key="2">
    <source>
        <dbReference type="ARBA" id="ARBA00022475"/>
    </source>
</evidence>
<evidence type="ECO:0000256" key="8">
    <source>
        <dbReference type="SAM" id="Phobius"/>
    </source>
</evidence>
<proteinExistence type="inferred from homology"/>
<feature type="transmembrane region" description="Helical" evidence="8">
    <location>
        <begin position="32"/>
        <end position="49"/>
    </location>
</feature>
<evidence type="ECO:0000256" key="6">
    <source>
        <dbReference type="ARBA" id="ARBA00035120"/>
    </source>
</evidence>
<evidence type="ECO:0000256" key="7">
    <source>
        <dbReference type="ARBA" id="ARBA00035585"/>
    </source>
</evidence>
<keyword evidence="4 8" id="KW-1133">Transmembrane helix</keyword>